<accession>A0A4Y2FV59</accession>
<feature type="domain" description="STPR" evidence="2">
    <location>
        <begin position="186"/>
        <end position="245"/>
    </location>
</feature>
<dbReference type="OrthoDB" id="6780311at2759"/>
<name>A0A4Y2FV59_ARAVE</name>
<dbReference type="AlphaFoldDB" id="A0A4Y2FV59"/>
<comment type="caution">
    <text evidence="3">The sequence shown here is derived from an EMBL/GenBank/DDBJ whole genome shotgun (WGS) entry which is preliminary data.</text>
</comment>
<feature type="region of interest" description="Disordered" evidence="1">
    <location>
        <begin position="200"/>
        <end position="223"/>
    </location>
</feature>
<dbReference type="Proteomes" id="UP000499080">
    <property type="component" value="Unassembled WGS sequence"/>
</dbReference>
<organism evidence="3 4">
    <name type="scientific">Araneus ventricosus</name>
    <name type="common">Orbweaver spider</name>
    <name type="synonym">Epeira ventricosa</name>
    <dbReference type="NCBI Taxonomy" id="182803"/>
    <lineage>
        <taxon>Eukaryota</taxon>
        <taxon>Metazoa</taxon>
        <taxon>Ecdysozoa</taxon>
        <taxon>Arthropoda</taxon>
        <taxon>Chelicerata</taxon>
        <taxon>Arachnida</taxon>
        <taxon>Araneae</taxon>
        <taxon>Araneomorphae</taxon>
        <taxon>Entelegynae</taxon>
        <taxon>Araneoidea</taxon>
        <taxon>Araneidae</taxon>
        <taxon>Araneus</taxon>
    </lineage>
</organism>
<proteinExistence type="predicted"/>
<evidence type="ECO:0000259" key="2">
    <source>
        <dbReference type="Pfam" id="PF21107"/>
    </source>
</evidence>
<dbReference type="EMBL" id="BGPR01001059">
    <property type="protein sequence ID" value="GBM44278.1"/>
    <property type="molecule type" value="Genomic_DNA"/>
</dbReference>
<reference evidence="3 4" key="1">
    <citation type="journal article" date="2019" name="Sci. Rep.">
        <title>Orb-weaving spider Araneus ventricosus genome elucidates the spidroin gene catalogue.</title>
        <authorList>
            <person name="Kono N."/>
            <person name="Nakamura H."/>
            <person name="Ohtoshi R."/>
            <person name="Moran D.A.P."/>
            <person name="Shinohara A."/>
            <person name="Yoshida Y."/>
            <person name="Fujiwara M."/>
            <person name="Mori M."/>
            <person name="Tomita M."/>
            <person name="Arakawa K."/>
        </authorList>
    </citation>
    <scope>NUCLEOTIDE SEQUENCE [LARGE SCALE GENOMIC DNA]</scope>
</reference>
<sequence>MFVSLQFKPILGRFLIGSLPIAMVVKTRLPENFYRSSPIMTPRTQNHPSLKSLYIFRPIRSDDFEELDRSPEQRGYVLVEFRAKKAIFYIGKVIEVKDCGGDLVVSFLRKSDKIAGKFVQPNVSDVTSVPEKDIKLILPQPVTLGFNKRQKSLISFEVDFWFINIKSMYHNLSREKRNYRNSARRREAIRKRERRVVETDEERSRRLSTLAQHSQERRAEEREEQRNCRLSVMVQHARERRLNVTEGKNDHQIQDFYAARTALYPIVEEHNCGEMDNLWLKCGGLYFRDEKNTRGIYTHCCHNGNIIELYSGNERIDGWLRRIISAFQK</sequence>
<keyword evidence="4" id="KW-1185">Reference proteome</keyword>
<evidence type="ECO:0000313" key="4">
    <source>
        <dbReference type="Proteomes" id="UP000499080"/>
    </source>
</evidence>
<dbReference type="Pfam" id="PF21107">
    <property type="entry name" value="STPRs"/>
    <property type="match status" value="1"/>
</dbReference>
<gene>
    <name evidence="3" type="ORF">AVEN_23333_1</name>
</gene>
<protein>
    <recommendedName>
        <fullName evidence="2">STPR domain-containing protein</fullName>
    </recommendedName>
</protein>
<dbReference type="InterPro" id="IPR048998">
    <property type="entry name" value="STPR"/>
</dbReference>
<evidence type="ECO:0000256" key="1">
    <source>
        <dbReference type="SAM" id="MobiDB-lite"/>
    </source>
</evidence>
<evidence type="ECO:0000313" key="3">
    <source>
        <dbReference type="EMBL" id="GBM44278.1"/>
    </source>
</evidence>
<feature type="compositionally biased region" description="Basic and acidic residues" evidence="1">
    <location>
        <begin position="214"/>
        <end position="223"/>
    </location>
</feature>